<reference evidence="2" key="1">
    <citation type="submission" date="2016-11" db="EMBL/GenBank/DDBJ databases">
        <authorList>
            <person name="Varghese N."/>
            <person name="Submissions S."/>
        </authorList>
    </citation>
    <scope>NUCLEOTIDE SEQUENCE [LARGE SCALE GENOMIC DNA]</scope>
    <source>
        <strain evidence="2">DSM 18095</strain>
    </source>
</reference>
<gene>
    <name evidence="1" type="ORF">SAMN02745784_01480</name>
</gene>
<sequence length="55" mass="6336">MPRKHRVSKGNINYDYILKGNNTIFLKPLNPKEGYSQSIPMINLNNEMNAMKELG</sequence>
<dbReference type="GeneID" id="90996663"/>
<name>A0A1M4VIT9_9FIRM</name>
<organism evidence="1 2">
    <name type="scientific">Tissierella praeacuta DSM 18095</name>
    <dbReference type="NCBI Taxonomy" id="1123404"/>
    <lineage>
        <taxon>Bacteria</taxon>
        <taxon>Bacillati</taxon>
        <taxon>Bacillota</taxon>
        <taxon>Tissierellia</taxon>
        <taxon>Tissierellales</taxon>
        <taxon>Tissierellaceae</taxon>
        <taxon>Tissierella</taxon>
    </lineage>
</organism>
<dbReference type="AlphaFoldDB" id="A0A1M4VIT9"/>
<dbReference type="EMBL" id="FQTY01000005">
    <property type="protein sequence ID" value="SHE68899.1"/>
    <property type="molecule type" value="Genomic_DNA"/>
</dbReference>
<evidence type="ECO:0000313" key="2">
    <source>
        <dbReference type="Proteomes" id="UP000184114"/>
    </source>
</evidence>
<proteinExistence type="predicted"/>
<evidence type="ECO:0000313" key="1">
    <source>
        <dbReference type="EMBL" id="SHE68899.1"/>
    </source>
</evidence>
<protein>
    <submittedName>
        <fullName evidence="1">Uncharacterized protein</fullName>
    </submittedName>
</protein>
<dbReference type="Proteomes" id="UP000184114">
    <property type="component" value="Unassembled WGS sequence"/>
</dbReference>
<accession>A0A1M4VIT9</accession>
<keyword evidence="2" id="KW-1185">Reference proteome</keyword>
<dbReference type="RefSeq" id="WP_159429173.1">
    <property type="nucleotide sequence ID" value="NZ_FQTY01000005.1"/>
</dbReference>